<evidence type="ECO:0000256" key="9">
    <source>
        <dbReference type="PROSITE-ProRule" id="PRU00110"/>
    </source>
</evidence>
<dbReference type="InterPro" id="IPR004358">
    <property type="entry name" value="Sig_transdc_His_kin-like_C"/>
</dbReference>
<dbReference type="InterPro" id="IPR000014">
    <property type="entry name" value="PAS"/>
</dbReference>
<dbReference type="InterPro" id="IPR005467">
    <property type="entry name" value="His_kinase_dom"/>
</dbReference>
<dbReference type="EC" id="2.7.13.3" evidence="2"/>
<feature type="region of interest" description="Disordered" evidence="11">
    <location>
        <begin position="1"/>
        <end position="21"/>
    </location>
</feature>
<dbReference type="EMBL" id="MTEI01000028">
    <property type="protein sequence ID" value="OQW85940.1"/>
    <property type="molecule type" value="Genomic_DNA"/>
</dbReference>
<feature type="modified residue" description="4-aspartylphosphate" evidence="10">
    <location>
        <position position="954"/>
    </location>
</feature>
<dbReference type="CDD" id="cd00130">
    <property type="entry name" value="PAS"/>
    <property type="match status" value="3"/>
</dbReference>
<dbReference type="InterPro" id="IPR003661">
    <property type="entry name" value="HisK_dim/P_dom"/>
</dbReference>
<comment type="caution">
    <text evidence="17">The sequence shown here is derived from an EMBL/GenBank/DDBJ whole genome shotgun (WGS) entry which is preliminary data.</text>
</comment>
<evidence type="ECO:0000259" key="16">
    <source>
        <dbReference type="PROSITE" id="PS50894"/>
    </source>
</evidence>
<dbReference type="Proteomes" id="UP000192505">
    <property type="component" value="Unassembled WGS sequence"/>
</dbReference>
<dbReference type="CDD" id="cd00082">
    <property type="entry name" value="HisKA"/>
    <property type="match status" value="1"/>
</dbReference>
<dbReference type="Pfam" id="PF13426">
    <property type="entry name" value="PAS_9"/>
    <property type="match status" value="1"/>
</dbReference>
<feature type="modified residue" description="4-aspartylphosphate" evidence="10">
    <location>
        <position position="99"/>
    </location>
</feature>
<evidence type="ECO:0000256" key="1">
    <source>
        <dbReference type="ARBA" id="ARBA00000085"/>
    </source>
</evidence>
<dbReference type="Pfam" id="PF00072">
    <property type="entry name" value="Response_reg"/>
    <property type="match status" value="2"/>
</dbReference>
<comment type="function">
    <text evidence="7">Member of the two-component regulatory system BvgS/BvgA. Phosphorylates BvgA via a four-step phosphorelay in response to environmental signals.</text>
</comment>
<evidence type="ECO:0000256" key="11">
    <source>
        <dbReference type="SAM" id="MobiDB-lite"/>
    </source>
</evidence>
<dbReference type="Pfam" id="PF02518">
    <property type="entry name" value="HATPase_c"/>
    <property type="match status" value="1"/>
</dbReference>
<dbReference type="Gene3D" id="3.40.50.2300">
    <property type="match status" value="2"/>
</dbReference>
<dbReference type="PROSITE" id="PS50113">
    <property type="entry name" value="PAC"/>
    <property type="match status" value="2"/>
</dbReference>
<dbReference type="InterPro" id="IPR013767">
    <property type="entry name" value="PAS_fold"/>
</dbReference>
<dbReference type="SMART" id="SM00091">
    <property type="entry name" value="PAS"/>
    <property type="match status" value="3"/>
</dbReference>
<evidence type="ECO:0000259" key="14">
    <source>
        <dbReference type="PROSITE" id="PS50112"/>
    </source>
</evidence>
<evidence type="ECO:0000256" key="4">
    <source>
        <dbReference type="ARBA" id="ARBA00022729"/>
    </source>
</evidence>
<dbReference type="PANTHER" id="PTHR45339">
    <property type="entry name" value="HYBRID SIGNAL TRANSDUCTION HISTIDINE KINASE J"/>
    <property type="match status" value="1"/>
</dbReference>
<evidence type="ECO:0000259" key="15">
    <source>
        <dbReference type="PROSITE" id="PS50113"/>
    </source>
</evidence>
<dbReference type="SUPFAM" id="SSF55874">
    <property type="entry name" value="ATPase domain of HSP90 chaperone/DNA topoisomerase II/histidine kinase"/>
    <property type="match status" value="1"/>
</dbReference>
<dbReference type="InterPro" id="IPR036890">
    <property type="entry name" value="HATPase_C_sf"/>
</dbReference>
<reference evidence="17 18" key="1">
    <citation type="submission" date="2017-01" db="EMBL/GenBank/DDBJ databases">
        <title>Novel large sulfur bacteria in the metagenomes of groundwater-fed chemosynthetic microbial mats in the Lake Huron basin.</title>
        <authorList>
            <person name="Sharrar A.M."/>
            <person name="Flood B.E."/>
            <person name="Bailey J.V."/>
            <person name="Jones D.S."/>
            <person name="Biddanda B."/>
            <person name="Ruberg S.A."/>
            <person name="Marcus D.N."/>
            <person name="Dick G.J."/>
        </authorList>
    </citation>
    <scope>NUCLEOTIDE SEQUENCE [LARGE SCALE GENOMIC DNA]</scope>
    <source>
        <strain evidence="17">A7</strain>
    </source>
</reference>
<evidence type="ECO:0000259" key="12">
    <source>
        <dbReference type="PROSITE" id="PS50109"/>
    </source>
</evidence>
<keyword evidence="4" id="KW-0732">Signal</keyword>
<name>A0A1W9KP54_9BURK</name>
<dbReference type="InterPro" id="IPR011006">
    <property type="entry name" value="CheY-like_superfamily"/>
</dbReference>
<keyword evidence="3 10" id="KW-0597">Phosphoprotein</keyword>
<feature type="domain" description="Histidine kinase" evidence="12">
    <location>
        <begin position="658"/>
        <end position="878"/>
    </location>
</feature>
<dbReference type="SUPFAM" id="SSF47226">
    <property type="entry name" value="Histidine-containing phosphotransfer domain, HPT domain"/>
    <property type="match status" value="1"/>
</dbReference>
<evidence type="ECO:0000256" key="3">
    <source>
        <dbReference type="ARBA" id="ARBA00022553"/>
    </source>
</evidence>
<dbReference type="InterPro" id="IPR001789">
    <property type="entry name" value="Sig_transdc_resp-reg_receiver"/>
</dbReference>
<feature type="compositionally biased region" description="Polar residues" evidence="11">
    <location>
        <begin position="1"/>
        <end position="10"/>
    </location>
</feature>
<proteinExistence type="predicted"/>
<accession>A0A1W9KP54</accession>
<evidence type="ECO:0000256" key="2">
    <source>
        <dbReference type="ARBA" id="ARBA00012438"/>
    </source>
</evidence>
<keyword evidence="5" id="KW-0902">Two-component regulatory system</keyword>
<dbReference type="Pfam" id="PF01627">
    <property type="entry name" value="Hpt"/>
    <property type="match status" value="1"/>
</dbReference>
<evidence type="ECO:0000313" key="18">
    <source>
        <dbReference type="Proteomes" id="UP000192505"/>
    </source>
</evidence>
<feature type="domain" description="PAC" evidence="15">
    <location>
        <begin position="319"/>
        <end position="369"/>
    </location>
</feature>
<dbReference type="InterPro" id="IPR035965">
    <property type="entry name" value="PAS-like_dom_sf"/>
</dbReference>
<dbReference type="CDD" id="cd00088">
    <property type="entry name" value="HPT"/>
    <property type="match status" value="1"/>
</dbReference>
<feature type="modified residue" description="Phosphohistidine" evidence="9">
    <location>
        <position position="1099"/>
    </location>
</feature>
<dbReference type="Pfam" id="PF00512">
    <property type="entry name" value="HisKA"/>
    <property type="match status" value="1"/>
</dbReference>
<dbReference type="Gene3D" id="3.30.565.10">
    <property type="entry name" value="Histidine kinase-like ATPase, C-terminal domain"/>
    <property type="match status" value="1"/>
</dbReference>
<dbReference type="SUPFAM" id="SSF47384">
    <property type="entry name" value="Homodimeric domain of signal transducing histidine kinase"/>
    <property type="match status" value="1"/>
</dbReference>
<keyword evidence="6" id="KW-0843">Virulence</keyword>
<dbReference type="Pfam" id="PF08447">
    <property type="entry name" value="PAS_3"/>
    <property type="match status" value="1"/>
</dbReference>
<feature type="domain" description="PAC" evidence="15">
    <location>
        <begin position="588"/>
        <end position="640"/>
    </location>
</feature>
<dbReference type="InterPro" id="IPR001610">
    <property type="entry name" value="PAC"/>
</dbReference>
<evidence type="ECO:0000256" key="7">
    <source>
        <dbReference type="ARBA" id="ARBA00058004"/>
    </source>
</evidence>
<dbReference type="PROSITE" id="PS50894">
    <property type="entry name" value="HPT"/>
    <property type="match status" value="1"/>
</dbReference>
<dbReference type="SMART" id="SM00086">
    <property type="entry name" value="PAC"/>
    <property type="match status" value="3"/>
</dbReference>
<dbReference type="InterPro" id="IPR000700">
    <property type="entry name" value="PAS-assoc_C"/>
</dbReference>
<organism evidence="17 18">
    <name type="scientific">Rhodoferax ferrireducens</name>
    <dbReference type="NCBI Taxonomy" id="192843"/>
    <lineage>
        <taxon>Bacteria</taxon>
        <taxon>Pseudomonadati</taxon>
        <taxon>Pseudomonadota</taxon>
        <taxon>Betaproteobacteria</taxon>
        <taxon>Burkholderiales</taxon>
        <taxon>Comamonadaceae</taxon>
        <taxon>Rhodoferax</taxon>
    </lineage>
</organism>
<feature type="domain" description="Response regulatory" evidence="13">
    <location>
        <begin position="905"/>
        <end position="1021"/>
    </location>
</feature>
<sequence length="1247" mass="137747">MMNEIESNTEPGILTQGAGRAAPVVEATTATQQSADSIPQSAISIPHSPEILIVEDSPVEAEVLRRTLAGAGYTVSVARNGEAGLQAARAHRPALVLSDINMPVMNGFQLCRALKYDDKLWNVPLMLLTVLSEPKDIIEAINSGTDAYIIKPCVETILLERIRSLLDAPIERPRTEERRKEVVGYGGERHAISAGGKQILNLLLSLYENTLNQNRELETTQTQLSLLNESLDRQVQERTAAFVESEKRYRSIFANARDGIVLIDAESGLVVECNPEFEKQCGRPLNELKHLHIWDLRPPELREAARRKFEAVRTEGEGGSSELDFERPDGTRLPIEFASSRIRIGDRNYLQSICRDISERKQAEANLRESAQRLRAVLEATADGILVADAETGKFVIGNRVISDMLGYEPEELLGFGLQDIHPPEALPEVRRQFGEMERKIHVARNLPVKRKDGRIFFADISGASMTLSGRPHIVGVFHDITEQKLNAEELDRHRHHLEELVEQRTDALTKTELRYRTVADFTYDWETWIDTEGNWLYCSPSCERITGHRAEEFIARPALLFDLVHPDDRTRVEIHFRGEDDELVGIETLLFRITNKNGECRWMEHICQQVKDASGKAMGRRASNRDVTDKKRIEDDLIEARNIADAANAAKSAFVANMSHEIRTPLNAIVGLTHLLRRGNPDPAQMEKLEKIVDASRHLLSVISDILDFSKIEAGKLNLSVADFSFARMLDNVVSMIGPRVRDKHLELVVDRDDVPPVLVGDSTRLAQALLNYLSNAVKFTERGKITVRISKSEETPTDLLVRFEVTDSGIGIAPDKLSNLFAAFEQVDASISRRYGGTGLGLAITRQLARLMGGEAGALSVPGQGSTFWFTARLRRSELGVDELADAPSRGKLSLQTMPVGARVLLAEDNKINQEVAVELLSEVGLKVEVANDGFEALEMARKGGYALILMDMQMPGMDGLEATRAIRALPGCAMLPILAMTANAFDEDREHCKAAGMNDFITKPVDPEQLFGTLLRWLSPAAMVTPAALVAIEAPAAELAAIPGLDIARGLKVLNGRIDIYLRLLRQFGADHGDDMARLRERISAGDWDEARRLAHTLKGSSANLGATGVQDLAAKLEAAIKDGRDAVTIKLLANTLDIGLQALVAGIRTALPQTLAAPYADKVDWTVVRQVLAELEPLLAAGSMQSNQIFETHAALLKTALGPLGVELEQRIEHFLYHEALETIAECGVRNAECGMRSDWSTK</sequence>
<feature type="domain" description="PAS" evidence="14">
    <location>
        <begin position="530"/>
        <end position="574"/>
    </location>
</feature>
<dbReference type="InterPro" id="IPR008207">
    <property type="entry name" value="Sig_transdc_His_kin_Hpt_dom"/>
</dbReference>
<dbReference type="SMART" id="SM00387">
    <property type="entry name" value="HATPase_c"/>
    <property type="match status" value="1"/>
</dbReference>
<evidence type="ECO:0000256" key="8">
    <source>
        <dbReference type="ARBA" id="ARBA00070152"/>
    </source>
</evidence>
<evidence type="ECO:0000256" key="6">
    <source>
        <dbReference type="ARBA" id="ARBA00023026"/>
    </source>
</evidence>
<dbReference type="SUPFAM" id="SSF55785">
    <property type="entry name" value="PYP-like sensor domain (PAS domain)"/>
    <property type="match status" value="3"/>
</dbReference>
<dbReference type="Gene3D" id="3.30.450.20">
    <property type="entry name" value="PAS domain"/>
    <property type="match status" value="3"/>
</dbReference>
<dbReference type="PROSITE" id="PS50109">
    <property type="entry name" value="HIS_KIN"/>
    <property type="match status" value="1"/>
</dbReference>
<dbReference type="InterPro" id="IPR036641">
    <property type="entry name" value="HPT_dom_sf"/>
</dbReference>
<dbReference type="PANTHER" id="PTHR45339:SF3">
    <property type="entry name" value="HISTIDINE KINASE"/>
    <property type="match status" value="1"/>
</dbReference>
<dbReference type="SMART" id="SM00448">
    <property type="entry name" value="REC"/>
    <property type="match status" value="2"/>
</dbReference>
<gene>
    <name evidence="17" type="ORF">BWK72_19710</name>
</gene>
<evidence type="ECO:0000313" key="17">
    <source>
        <dbReference type="EMBL" id="OQW85940.1"/>
    </source>
</evidence>
<dbReference type="SMART" id="SM00073">
    <property type="entry name" value="HPT"/>
    <property type="match status" value="1"/>
</dbReference>
<evidence type="ECO:0000259" key="13">
    <source>
        <dbReference type="PROSITE" id="PS50110"/>
    </source>
</evidence>
<dbReference type="PROSITE" id="PS50110">
    <property type="entry name" value="RESPONSE_REGULATORY"/>
    <property type="match status" value="2"/>
</dbReference>
<evidence type="ECO:0000256" key="5">
    <source>
        <dbReference type="ARBA" id="ARBA00023012"/>
    </source>
</evidence>
<dbReference type="NCBIfam" id="TIGR00229">
    <property type="entry name" value="sensory_box"/>
    <property type="match status" value="3"/>
</dbReference>
<dbReference type="CDD" id="cd17546">
    <property type="entry name" value="REC_hyHK_CKI1_RcsC-like"/>
    <property type="match status" value="1"/>
</dbReference>
<dbReference type="GO" id="GO:0000155">
    <property type="term" value="F:phosphorelay sensor kinase activity"/>
    <property type="evidence" value="ECO:0007669"/>
    <property type="project" value="InterPro"/>
</dbReference>
<dbReference type="FunFam" id="3.30.565.10:FF:000010">
    <property type="entry name" value="Sensor histidine kinase RcsC"/>
    <property type="match status" value="1"/>
</dbReference>
<dbReference type="InterPro" id="IPR036097">
    <property type="entry name" value="HisK_dim/P_sf"/>
</dbReference>
<dbReference type="PRINTS" id="PR00344">
    <property type="entry name" value="BCTRLSENSOR"/>
</dbReference>
<protein>
    <recommendedName>
        <fullName evidence="8">Virulence sensor protein BvgS</fullName>
        <ecNumber evidence="2">2.7.13.3</ecNumber>
    </recommendedName>
</protein>
<dbReference type="SUPFAM" id="SSF52172">
    <property type="entry name" value="CheY-like"/>
    <property type="match status" value="2"/>
</dbReference>
<dbReference type="GO" id="GO:0006355">
    <property type="term" value="P:regulation of DNA-templated transcription"/>
    <property type="evidence" value="ECO:0007669"/>
    <property type="project" value="InterPro"/>
</dbReference>
<feature type="domain" description="Response regulatory" evidence="13">
    <location>
        <begin position="50"/>
        <end position="166"/>
    </location>
</feature>
<dbReference type="PROSITE" id="PS50112">
    <property type="entry name" value="PAS"/>
    <property type="match status" value="3"/>
</dbReference>
<dbReference type="GO" id="GO:0005524">
    <property type="term" value="F:ATP binding"/>
    <property type="evidence" value="ECO:0007669"/>
    <property type="project" value="UniProtKB-KW"/>
</dbReference>
<dbReference type="Gene3D" id="1.20.120.160">
    <property type="entry name" value="HPT domain"/>
    <property type="match status" value="1"/>
</dbReference>
<feature type="domain" description="PAS" evidence="14">
    <location>
        <begin position="245"/>
        <end position="316"/>
    </location>
</feature>
<feature type="domain" description="HPt" evidence="16">
    <location>
        <begin position="1060"/>
        <end position="1150"/>
    </location>
</feature>
<dbReference type="GO" id="GO:0005886">
    <property type="term" value="C:plasma membrane"/>
    <property type="evidence" value="ECO:0007669"/>
    <property type="project" value="UniProtKB-SubCell"/>
</dbReference>
<dbReference type="InterPro" id="IPR013655">
    <property type="entry name" value="PAS_fold_3"/>
</dbReference>
<dbReference type="Gene3D" id="1.10.287.130">
    <property type="match status" value="1"/>
</dbReference>
<dbReference type="SMART" id="SM00388">
    <property type="entry name" value="HisKA"/>
    <property type="match status" value="1"/>
</dbReference>
<dbReference type="Pfam" id="PF00989">
    <property type="entry name" value="PAS"/>
    <property type="match status" value="1"/>
</dbReference>
<comment type="catalytic activity">
    <reaction evidence="1">
        <text>ATP + protein L-histidine = ADP + protein N-phospho-L-histidine.</text>
        <dbReference type="EC" id="2.7.13.3"/>
    </reaction>
</comment>
<evidence type="ECO:0000256" key="10">
    <source>
        <dbReference type="PROSITE-ProRule" id="PRU00169"/>
    </source>
</evidence>
<dbReference type="InterPro" id="IPR003594">
    <property type="entry name" value="HATPase_dom"/>
</dbReference>
<dbReference type="CDD" id="cd16922">
    <property type="entry name" value="HATPase_EvgS-ArcB-TorS-like"/>
    <property type="match status" value="1"/>
</dbReference>
<dbReference type="AlphaFoldDB" id="A0A1W9KP54"/>
<feature type="domain" description="PAS" evidence="14">
    <location>
        <begin position="370"/>
        <end position="444"/>
    </location>
</feature>